<protein>
    <submittedName>
        <fullName evidence="2">Uncharacterized protein</fullName>
    </submittedName>
</protein>
<evidence type="ECO:0000313" key="2">
    <source>
        <dbReference type="WBParaSite" id="ALUE_0000251901-mRNA-1"/>
    </source>
</evidence>
<name>A0A0M3HLX4_ASCLU</name>
<dbReference type="Proteomes" id="UP000036681">
    <property type="component" value="Unplaced"/>
</dbReference>
<sequence length="47" mass="5582">MMDDCRDNVEKLNDAKDMLDFHNKLFKVTEELREQRIANEIDGSILK</sequence>
<reference evidence="2" key="1">
    <citation type="submission" date="2017-02" db="UniProtKB">
        <authorList>
            <consortium name="WormBaseParasite"/>
        </authorList>
    </citation>
    <scope>IDENTIFICATION</scope>
</reference>
<dbReference type="AlphaFoldDB" id="A0A0M3HLX4"/>
<organism evidence="1 2">
    <name type="scientific">Ascaris lumbricoides</name>
    <name type="common">Giant roundworm</name>
    <dbReference type="NCBI Taxonomy" id="6252"/>
    <lineage>
        <taxon>Eukaryota</taxon>
        <taxon>Metazoa</taxon>
        <taxon>Ecdysozoa</taxon>
        <taxon>Nematoda</taxon>
        <taxon>Chromadorea</taxon>
        <taxon>Rhabditida</taxon>
        <taxon>Spirurina</taxon>
        <taxon>Ascaridomorpha</taxon>
        <taxon>Ascaridoidea</taxon>
        <taxon>Ascarididae</taxon>
        <taxon>Ascaris</taxon>
    </lineage>
</organism>
<evidence type="ECO:0000313" key="1">
    <source>
        <dbReference type="Proteomes" id="UP000036681"/>
    </source>
</evidence>
<dbReference type="WBParaSite" id="ALUE_0000251901-mRNA-1">
    <property type="protein sequence ID" value="ALUE_0000251901-mRNA-1"/>
    <property type="gene ID" value="ALUE_0000251901"/>
</dbReference>
<proteinExistence type="predicted"/>
<accession>A0A0M3HLX4</accession>
<keyword evidence="1" id="KW-1185">Reference proteome</keyword>